<name>A0A2T6C2Z5_9FLAO</name>
<keyword evidence="3" id="KW-1185">Reference proteome</keyword>
<sequence length="77" mass="8837">MSLKTKSILYNFICFVSLFLVLRYLILGYIIKTDGLWLAVISAVIASIFAPKFFVVQDKGEEKLIMKTIFSKDIKEL</sequence>
<dbReference type="EMBL" id="QBKT01000002">
    <property type="protein sequence ID" value="PTX62617.1"/>
    <property type="molecule type" value="Genomic_DNA"/>
</dbReference>
<protein>
    <submittedName>
        <fullName evidence="2">Uncharacterized protein</fullName>
    </submittedName>
</protein>
<keyword evidence="1" id="KW-0472">Membrane</keyword>
<proteinExistence type="predicted"/>
<keyword evidence="1" id="KW-1133">Transmembrane helix</keyword>
<evidence type="ECO:0000256" key="1">
    <source>
        <dbReference type="SAM" id="Phobius"/>
    </source>
</evidence>
<evidence type="ECO:0000313" key="3">
    <source>
        <dbReference type="Proteomes" id="UP000244090"/>
    </source>
</evidence>
<dbReference type="Proteomes" id="UP000244090">
    <property type="component" value="Unassembled WGS sequence"/>
</dbReference>
<feature type="transmembrane region" description="Helical" evidence="1">
    <location>
        <begin position="37"/>
        <end position="56"/>
    </location>
</feature>
<dbReference type="AlphaFoldDB" id="A0A2T6C2Z5"/>
<dbReference type="OrthoDB" id="1179771at2"/>
<evidence type="ECO:0000313" key="2">
    <source>
        <dbReference type="EMBL" id="PTX62617.1"/>
    </source>
</evidence>
<keyword evidence="1" id="KW-0812">Transmembrane</keyword>
<feature type="transmembrane region" description="Helical" evidence="1">
    <location>
        <begin position="12"/>
        <end position="31"/>
    </location>
</feature>
<dbReference type="RefSeq" id="WP_108113615.1">
    <property type="nucleotide sequence ID" value="NZ_QBKT01000002.1"/>
</dbReference>
<accession>A0A2T6C2Z5</accession>
<comment type="caution">
    <text evidence="2">The sequence shown here is derived from an EMBL/GenBank/DDBJ whole genome shotgun (WGS) entry which is preliminary data.</text>
</comment>
<gene>
    <name evidence="2" type="ORF">C8N46_10212</name>
</gene>
<reference evidence="2 3" key="1">
    <citation type="submission" date="2018-04" db="EMBL/GenBank/DDBJ databases">
        <title>Genomic Encyclopedia of Archaeal and Bacterial Type Strains, Phase II (KMG-II): from individual species to whole genera.</title>
        <authorList>
            <person name="Goeker M."/>
        </authorList>
    </citation>
    <scope>NUCLEOTIDE SEQUENCE [LARGE SCALE GENOMIC DNA]</scope>
    <source>
        <strain evidence="2 3">DSM 25731</strain>
    </source>
</reference>
<organism evidence="2 3">
    <name type="scientific">Kordia periserrulae</name>
    <dbReference type="NCBI Taxonomy" id="701523"/>
    <lineage>
        <taxon>Bacteria</taxon>
        <taxon>Pseudomonadati</taxon>
        <taxon>Bacteroidota</taxon>
        <taxon>Flavobacteriia</taxon>
        <taxon>Flavobacteriales</taxon>
        <taxon>Flavobacteriaceae</taxon>
        <taxon>Kordia</taxon>
    </lineage>
</organism>